<protein>
    <submittedName>
        <fullName evidence="1">Uncharacterized protein</fullName>
    </submittedName>
</protein>
<sequence>MLDRMLKTKDAVVSTLAIEQPRLNTLSPDDWTLLTKCVEVLKIFYDVTVEMSAEKSVTVSKVMVRIKIMKTHVQKFLNKSGPDPYLRLLFTLRDQFDEQFYDGESNALVSEAALLDSHFKKHAFINMEKYDLCLKSIKRKLRNLCACKTTSSVLEPPPQMTQPLTSSMWDNFDREVEKEIIQNPIAASIVELDKYLNEPLIKRSDDPLKWWYDRRLSYPNLYVLMKRRLCVPASSVPCERVFSKAGMTISQKRSALKPEKVSQILF</sequence>
<evidence type="ECO:0000313" key="2">
    <source>
        <dbReference type="Proteomes" id="UP000824533"/>
    </source>
</evidence>
<reference evidence="1 2" key="1">
    <citation type="journal article" date="2021" name="Front. Genet.">
        <title>Chromosome-Level Genome Assembly Reveals Significant Gene Expansion in the Toll and IMD Signaling Pathways of Dendrolimus kikuchii.</title>
        <authorList>
            <person name="Zhou J."/>
            <person name="Wu P."/>
            <person name="Xiong Z."/>
            <person name="Liu N."/>
            <person name="Zhao N."/>
            <person name="Ji M."/>
            <person name="Qiu Y."/>
            <person name="Yang B."/>
        </authorList>
    </citation>
    <scope>NUCLEOTIDE SEQUENCE [LARGE SCALE GENOMIC DNA]</scope>
    <source>
        <strain evidence="1">Ann1</strain>
    </source>
</reference>
<organism evidence="1 2">
    <name type="scientific">Dendrolimus kikuchii</name>
    <dbReference type="NCBI Taxonomy" id="765133"/>
    <lineage>
        <taxon>Eukaryota</taxon>
        <taxon>Metazoa</taxon>
        <taxon>Ecdysozoa</taxon>
        <taxon>Arthropoda</taxon>
        <taxon>Hexapoda</taxon>
        <taxon>Insecta</taxon>
        <taxon>Pterygota</taxon>
        <taxon>Neoptera</taxon>
        <taxon>Endopterygota</taxon>
        <taxon>Lepidoptera</taxon>
        <taxon>Glossata</taxon>
        <taxon>Ditrysia</taxon>
        <taxon>Bombycoidea</taxon>
        <taxon>Lasiocampidae</taxon>
        <taxon>Dendrolimus</taxon>
    </lineage>
</organism>
<name>A0ACC1CED9_9NEOP</name>
<proteinExistence type="predicted"/>
<dbReference type="EMBL" id="CM034415">
    <property type="protein sequence ID" value="KAJ0169949.1"/>
    <property type="molecule type" value="Genomic_DNA"/>
</dbReference>
<keyword evidence="2" id="KW-1185">Reference proteome</keyword>
<evidence type="ECO:0000313" key="1">
    <source>
        <dbReference type="EMBL" id="KAJ0169949.1"/>
    </source>
</evidence>
<accession>A0ACC1CED9</accession>
<dbReference type="Proteomes" id="UP000824533">
    <property type="component" value="Linkage Group LG29"/>
</dbReference>
<gene>
    <name evidence="1" type="ORF">K1T71_014555</name>
</gene>
<comment type="caution">
    <text evidence="1">The sequence shown here is derived from an EMBL/GenBank/DDBJ whole genome shotgun (WGS) entry which is preliminary data.</text>
</comment>